<dbReference type="PANTHER" id="PTHR21534:SF0">
    <property type="entry name" value="KATANIN-INTERACTING PROTEIN"/>
    <property type="match status" value="1"/>
</dbReference>
<dbReference type="PANTHER" id="PTHR21534">
    <property type="entry name" value="KATANIN-INTERACTING PROTEIN"/>
    <property type="match status" value="1"/>
</dbReference>
<evidence type="ECO:0000259" key="1">
    <source>
        <dbReference type="Pfam" id="PF14652"/>
    </source>
</evidence>
<dbReference type="InterPro" id="IPR026704">
    <property type="entry name" value="KATNIP"/>
</dbReference>
<organism evidence="2 3">
    <name type="scientific">Carlito syrichta</name>
    <name type="common">Philippine tarsier</name>
    <name type="synonym">Tarsius syrichta</name>
    <dbReference type="NCBI Taxonomy" id="1868482"/>
    <lineage>
        <taxon>Eukaryota</taxon>
        <taxon>Metazoa</taxon>
        <taxon>Chordata</taxon>
        <taxon>Craniata</taxon>
        <taxon>Vertebrata</taxon>
        <taxon>Euteleostomi</taxon>
        <taxon>Mammalia</taxon>
        <taxon>Eutheria</taxon>
        <taxon>Euarchontoglires</taxon>
        <taxon>Primates</taxon>
        <taxon>Haplorrhini</taxon>
        <taxon>Tarsiiformes</taxon>
        <taxon>Tarsiidae</taxon>
        <taxon>Carlito</taxon>
    </lineage>
</organism>
<protein>
    <submittedName>
        <fullName evidence="3">Protein KIAA0556-like</fullName>
    </submittedName>
</protein>
<dbReference type="KEGG" id="csyr:103250770"/>
<dbReference type="OrthoDB" id="304622at2759"/>
<feature type="domain" description="KATNIP" evidence="1">
    <location>
        <begin position="1"/>
        <end position="35"/>
    </location>
</feature>
<dbReference type="AlphaFoldDB" id="A0A1U7T125"/>
<keyword evidence="2" id="KW-1185">Reference proteome</keyword>
<evidence type="ECO:0000313" key="2">
    <source>
        <dbReference type="Proteomes" id="UP000189704"/>
    </source>
</evidence>
<proteinExistence type="predicted"/>
<dbReference type="Pfam" id="PF14652">
    <property type="entry name" value="DUF4457"/>
    <property type="match status" value="1"/>
</dbReference>
<gene>
    <name evidence="3" type="primary">LOC103250770</name>
</gene>
<dbReference type="RefSeq" id="XP_008047556.1">
    <property type="nucleotide sequence ID" value="XM_008049365.1"/>
</dbReference>
<dbReference type="InterPro" id="IPR027859">
    <property type="entry name" value="KATNIP_dom"/>
</dbReference>
<dbReference type="GeneID" id="103250770"/>
<reference evidence="3" key="1">
    <citation type="submission" date="2025-08" db="UniProtKB">
        <authorList>
            <consortium name="RefSeq"/>
        </authorList>
    </citation>
    <scope>IDENTIFICATION</scope>
</reference>
<dbReference type="Proteomes" id="UP000189704">
    <property type="component" value="Unplaced"/>
</dbReference>
<name>A0A1U7T125_CARSF</name>
<evidence type="ECO:0000313" key="3">
    <source>
        <dbReference type="RefSeq" id="XP_008047556.1"/>
    </source>
</evidence>
<feature type="non-terminal residue" evidence="3">
    <location>
        <position position="102"/>
    </location>
</feature>
<accession>A0A1U7T125</accession>
<sequence>MIKLWNYAKTPHRGVKEFGLLVDDLLVYNGILAMASRLAGGILPTCEPTASPHTIVFTGDTDGCCQEKHATARQQMEGQDVQMTDENRVIASSKWKPSAVDP</sequence>